<dbReference type="InterPro" id="IPR056143">
    <property type="entry name" value="DUF7726"/>
</dbReference>
<comment type="caution">
    <text evidence="3">The sequence shown here is derived from an EMBL/GenBank/DDBJ whole genome shotgun (WGS) entry which is preliminary data.</text>
</comment>
<dbReference type="STRING" id="158607.A0A2P5I590"/>
<proteinExistence type="predicted"/>
<feature type="region of interest" description="Disordered" evidence="1">
    <location>
        <begin position="83"/>
        <end position="102"/>
    </location>
</feature>
<dbReference type="PANTHER" id="PTHR42339:SF1">
    <property type="entry name" value="HISTONE H1"/>
    <property type="match status" value="1"/>
</dbReference>
<keyword evidence="4" id="KW-1185">Reference proteome</keyword>
<feature type="domain" description="DUF7726" evidence="2">
    <location>
        <begin position="268"/>
        <end position="348"/>
    </location>
</feature>
<sequence>MQSYTPIPPPRLLGINPLAILPPPRAALQDVTARANQSPVPLPTIGKGSPTVKPSGGNTHREKAQTKARDEPDPLRHFYQQTAVDKKTHTPPSVVSPNPFKPALNSLQQALVPGPTAARAPAPSSSKKRKSESSSSSSEEAIAAYKQDLDHIDVSNMATDRDCTYVRSMIQKVIDRGIFKKGEFCNTIGCSPTSLNRFLAKTGRDGGVDSDVYWDAWAWFKQRELAGLSMPAASVATQKKAKTAQARLENTNADLNSIHLDGEETDSVPVYETCDVVRRKITAHLKTPGLTQAQFCRDLYAQLNTPGCKAIQSKMLADFRKKKGPRAGCTSAVYYAAYVYFEKRRLAERKPKSKHWLAMEDFHPGGADRERDPSRTYYIGLVDTQFYEDEYGRVHCV</sequence>
<dbReference type="OrthoDB" id="2592504at2759"/>
<organism evidence="3 4">
    <name type="scientific">Diaporthe helianthi</name>
    <dbReference type="NCBI Taxonomy" id="158607"/>
    <lineage>
        <taxon>Eukaryota</taxon>
        <taxon>Fungi</taxon>
        <taxon>Dikarya</taxon>
        <taxon>Ascomycota</taxon>
        <taxon>Pezizomycotina</taxon>
        <taxon>Sordariomycetes</taxon>
        <taxon>Sordariomycetidae</taxon>
        <taxon>Diaporthales</taxon>
        <taxon>Diaporthaceae</taxon>
        <taxon>Diaporthe</taxon>
    </lineage>
</organism>
<dbReference type="InParanoid" id="A0A2P5I590"/>
<dbReference type="PANTHER" id="PTHR42339">
    <property type="entry name" value="HISTONE H1"/>
    <property type="match status" value="1"/>
</dbReference>
<gene>
    <name evidence="3" type="ORF">DHEL01_v203927</name>
</gene>
<feature type="compositionally biased region" description="Basic and acidic residues" evidence="1">
    <location>
        <begin position="59"/>
        <end position="75"/>
    </location>
</feature>
<feature type="region of interest" description="Disordered" evidence="1">
    <location>
        <begin position="29"/>
        <end position="75"/>
    </location>
</feature>
<protein>
    <recommendedName>
        <fullName evidence="2">DUF7726 domain-containing protein</fullName>
    </recommendedName>
</protein>
<dbReference type="AlphaFoldDB" id="A0A2P5I590"/>
<dbReference type="Proteomes" id="UP000094444">
    <property type="component" value="Unassembled WGS sequence"/>
</dbReference>
<feature type="region of interest" description="Disordered" evidence="1">
    <location>
        <begin position="114"/>
        <end position="141"/>
    </location>
</feature>
<evidence type="ECO:0000259" key="2">
    <source>
        <dbReference type="Pfam" id="PF24852"/>
    </source>
</evidence>
<accession>A0A2P5I590</accession>
<reference evidence="3" key="1">
    <citation type="submission" date="2017-09" db="EMBL/GenBank/DDBJ databases">
        <title>Polyketide synthases of a Diaporthe helianthi virulent isolate.</title>
        <authorList>
            <person name="Baroncelli R."/>
        </authorList>
    </citation>
    <scope>NUCLEOTIDE SEQUENCE [LARGE SCALE GENOMIC DNA]</scope>
    <source>
        <strain evidence="3">7/96</strain>
    </source>
</reference>
<dbReference type="Pfam" id="PF24852">
    <property type="entry name" value="DUF7726"/>
    <property type="match status" value="2"/>
</dbReference>
<evidence type="ECO:0000313" key="4">
    <source>
        <dbReference type="Proteomes" id="UP000094444"/>
    </source>
</evidence>
<evidence type="ECO:0000256" key="1">
    <source>
        <dbReference type="SAM" id="MobiDB-lite"/>
    </source>
</evidence>
<name>A0A2P5I590_DIAHE</name>
<feature type="domain" description="DUF7726" evidence="2">
    <location>
        <begin position="158"/>
        <end position="228"/>
    </location>
</feature>
<evidence type="ECO:0000313" key="3">
    <source>
        <dbReference type="EMBL" id="POS77672.1"/>
    </source>
</evidence>
<dbReference type="EMBL" id="MAVT02000250">
    <property type="protein sequence ID" value="POS77672.1"/>
    <property type="molecule type" value="Genomic_DNA"/>
</dbReference>